<keyword evidence="4" id="KW-1185">Reference proteome</keyword>
<keyword evidence="1" id="KW-1133">Transmembrane helix</keyword>
<dbReference type="GO" id="GO:0005576">
    <property type="term" value="C:extracellular region"/>
    <property type="evidence" value="ECO:0007669"/>
    <property type="project" value="TreeGrafter"/>
</dbReference>
<gene>
    <name evidence="3" type="ORF">JGU71_00035</name>
</gene>
<evidence type="ECO:0000256" key="1">
    <source>
        <dbReference type="SAM" id="Phobius"/>
    </source>
</evidence>
<evidence type="ECO:0000313" key="3">
    <source>
        <dbReference type="EMBL" id="MBJ8337262.1"/>
    </source>
</evidence>
<feature type="domain" description="Mce/MlaD" evidence="2">
    <location>
        <begin position="58"/>
        <end position="132"/>
    </location>
</feature>
<feature type="transmembrane region" description="Helical" evidence="1">
    <location>
        <begin position="33"/>
        <end position="56"/>
    </location>
</feature>
<evidence type="ECO:0000313" key="4">
    <source>
        <dbReference type="Proteomes" id="UP000655868"/>
    </source>
</evidence>
<accession>A0A934U065</accession>
<evidence type="ECO:0000259" key="2">
    <source>
        <dbReference type="Pfam" id="PF02470"/>
    </source>
</evidence>
<protein>
    <submittedName>
        <fullName evidence="3">MCE family protein</fullName>
    </submittedName>
</protein>
<dbReference type="PANTHER" id="PTHR33371">
    <property type="entry name" value="INTERMEMBRANE PHOSPHOLIPID TRANSPORT SYSTEM BINDING PROTEIN MLAD-RELATED"/>
    <property type="match status" value="1"/>
</dbReference>
<keyword evidence="1" id="KW-0472">Membrane</keyword>
<name>A0A934U065_9NOCA</name>
<proteinExistence type="predicted"/>
<reference evidence="3" key="1">
    <citation type="submission" date="2020-12" db="EMBL/GenBank/DDBJ databases">
        <title>Antrihabitans popcorni sp. nov. and Antrihabitans auranticaus sp. nov., isolated from a larva cave.</title>
        <authorList>
            <person name="Lee S.D."/>
            <person name="Kim I.S."/>
        </authorList>
    </citation>
    <scope>NUCLEOTIDE SEQUENCE</scope>
    <source>
        <strain evidence="3">YC3-6</strain>
    </source>
</reference>
<sequence length="347" mass="36767">MQTVNQISPRRIRFASDKPILHGAALERHELRWGIAGAVVVALALVVSAVIFVVPLGKSTYTADLSEAGSIKVGDGVRLAGVPVGKVTSLELQSDTVQMTFTVDSDVFLGDQTSLDIRMLTIVGGHYVAVTPAGTSALGNRSIPADHVRLPYSLSRVFQDAAAPIADVDGETLRKNFAAAQTAITSSPDGIRRTGNAIESLVDVLDKQNDDVSRMLAFVDEYLTAINASKSVLGDMITRINLMETIAIDKRAEIDESITVIGEVLSRIAALEPTWQSTLKPMAHKLAEAIPELERLSGKLGGVVVSVQDLLSRLQNLVSPQGGVLVDQSSATIAAPDLCIPVPGKAC</sequence>
<dbReference type="Pfam" id="PF02470">
    <property type="entry name" value="MlaD"/>
    <property type="match status" value="1"/>
</dbReference>
<dbReference type="InterPro" id="IPR052336">
    <property type="entry name" value="MlaD_Phospholipid_Transporter"/>
</dbReference>
<keyword evidence="1" id="KW-0812">Transmembrane</keyword>
<dbReference type="EMBL" id="JAEMNV010000001">
    <property type="protein sequence ID" value="MBJ8337262.1"/>
    <property type="molecule type" value="Genomic_DNA"/>
</dbReference>
<dbReference type="AlphaFoldDB" id="A0A934U065"/>
<comment type="caution">
    <text evidence="3">The sequence shown here is derived from an EMBL/GenBank/DDBJ whole genome shotgun (WGS) entry which is preliminary data.</text>
</comment>
<dbReference type="RefSeq" id="WP_199700829.1">
    <property type="nucleotide sequence ID" value="NZ_JAEMNV010000001.1"/>
</dbReference>
<dbReference type="InterPro" id="IPR003399">
    <property type="entry name" value="Mce/MlaD"/>
</dbReference>
<dbReference type="PANTHER" id="PTHR33371:SF18">
    <property type="entry name" value="MCE-FAMILY PROTEIN MCE3C"/>
    <property type="match status" value="1"/>
</dbReference>
<dbReference type="Proteomes" id="UP000655868">
    <property type="component" value="Unassembled WGS sequence"/>
</dbReference>
<organism evidence="3 4">
    <name type="scientific">Antrihabitans stalagmiti</name>
    <dbReference type="NCBI Taxonomy" id="2799499"/>
    <lineage>
        <taxon>Bacteria</taxon>
        <taxon>Bacillati</taxon>
        <taxon>Actinomycetota</taxon>
        <taxon>Actinomycetes</taxon>
        <taxon>Mycobacteriales</taxon>
        <taxon>Nocardiaceae</taxon>
        <taxon>Antrihabitans</taxon>
    </lineage>
</organism>